<dbReference type="GO" id="GO:0043190">
    <property type="term" value="C:ATP-binding cassette (ABC) transporter complex"/>
    <property type="evidence" value="ECO:0007669"/>
    <property type="project" value="TreeGrafter"/>
</dbReference>
<dbReference type="InterPro" id="IPR027417">
    <property type="entry name" value="P-loop_NTPase"/>
</dbReference>
<comment type="subcellular location">
    <subcellularLocation>
        <location evidence="1">Cell membrane</location>
        <topology evidence="1">Peripheral membrane protein</topology>
    </subcellularLocation>
</comment>
<evidence type="ECO:0000256" key="1">
    <source>
        <dbReference type="ARBA" id="ARBA00004202"/>
    </source>
</evidence>
<evidence type="ECO:0000256" key="6">
    <source>
        <dbReference type="ARBA" id="ARBA00022741"/>
    </source>
</evidence>
<dbReference type="PROSITE" id="PS50893">
    <property type="entry name" value="ABC_TRANSPORTER_2"/>
    <property type="match status" value="2"/>
</dbReference>
<dbReference type="CDD" id="cd03225">
    <property type="entry name" value="ABC_cobalt_CbiO_domain1"/>
    <property type="match status" value="1"/>
</dbReference>
<dbReference type="Proteomes" id="UP000235670">
    <property type="component" value="Unassembled WGS sequence"/>
</dbReference>
<organism evidence="12 13">
    <name type="scientific">Gemella sanguinis</name>
    <dbReference type="NCBI Taxonomy" id="84135"/>
    <lineage>
        <taxon>Bacteria</taxon>
        <taxon>Bacillati</taxon>
        <taxon>Bacillota</taxon>
        <taxon>Bacilli</taxon>
        <taxon>Bacillales</taxon>
        <taxon>Gemellaceae</taxon>
        <taxon>Gemella</taxon>
    </lineage>
</organism>
<feature type="domain" description="ABC transporter" evidence="11">
    <location>
        <begin position="243"/>
        <end position="465"/>
    </location>
</feature>
<evidence type="ECO:0000256" key="9">
    <source>
        <dbReference type="ARBA" id="ARBA00023136"/>
    </source>
</evidence>
<evidence type="ECO:0000259" key="11">
    <source>
        <dbReference type="PROSITE" id="PS50893"/>
    </source>
</evidence>
<dbReference type="Gene3D" id="3.40.50.300">
    <property type="entry name" value="P-loop containing nucleotide triphosphate hydrolases"/>
    <property type="match status" value="2"/>
</dbReference>
<dbReference type="PANTHER" id="PTHR43553:SF23">
    <property type="entry name" value="ABC TRANSPORTER ATP-BINDING COMPONENT"/>
    <property type="match status" value="1"/>
</dbReference>
<dbReference type="GO" id="GO:0005524">
    <property type="term" value="F:ATP binding"/>
    <property type="evidence" value="ECO:0007669"/>
    <property type="project" value="UniProtKB-KW"/>
</dbReference>
<dbReference type="GO" id="GO:0016887">
    <property type="term" value="F:ATP hydrolysis activity"/>
    <property type="evidence" value="ECO:0007669"/>
    <property type="project" value="InterPro"/>
</dbReference>
<comment type="caution">
    <text evidence="12">The sequence shown here is derived from an EMBL/GenBank/DDBJ whole genome shotgun (WGS) entry which is preliminary data.</text>
</comment>
<dbReference type="AlphaFoldDB" id="A0A2N6SE94"/>
<dbReference type="STRING" id="84135.GCA_001052115_01247"/>
<dbReference type="OrthoDB" id="501320at2"/>
<dbReference type="InterPro" id="IPR015856">
    <property type="entry name" value="ABC_transpr_CbiO/EcfA_su"/>
</dbReference>
<dbReference type="Pfam" id="PF00005">
    <property type="entry name" value="ABC_tran"/>
    <property type="match status" value="2"/>
</dbReference>
<evidence type="ECO:0000256" key="5">
    <source>
        <dbReference type="ARBA" id="ARBA00022737"/>
    </source>
</evidence>
<evidence type="ECO:0000256" key="8">
    <source>
        <dbReference type="ARBA" id="ARBA00022967"/>
    </source>
</evidence>
<evidence type="ECO:0000256" key="2">
    <source>
        <dbReference type="ARBA" id="ARBA00005417"/>
    </source>
</evidence>
<dbReference type="GO" id="GO:0042626">
    <property type="term" value="F:ATPase-coupled transmembrane transporter activity"/>
    <property type="evidence" value="ECO:0007669"/>
    <property type="project" value="TreeGrafter"/>
</dbReference>
<name>A0A2N6SE94_9BACL</name>
<evidence type="ECO:0000256" key="7">
    <source>
        <dbReference type="ARBA" id="ARBA00022840"/>
    </source>
</evidence>
<dbReference type="SUPFAM" id="SSF52540">
    <property type="entry name" value="P-loop containing nucleoside triphosphate hydrolases"/>
    <property type="match status" value="2"/>
</dbReference>
<keyword evidence="7 12" id="KW-0067">ATP-binding</keyword>
<evidence type="ECO:0000313" key="12">
    <source>
        <dbReference type="EMBL" id="PMC52240.1"/>
    </source>
</evidence>
<dbReference type="RefSeq" id="WP_102189871.1">
    <property type="nucleotide sequence ID" value="NZ_CAUTAO010000009.1"/>
</dbReference>
<dbReference type="InterPro" id="IPR050095">
    <property type="entry name" value="ECF_ABC_transporter_ATP-bd"/>
</dbReference>
<keyword evidence="8" id="KW-1278">Translocase</keyword>
<keyword evidence="4" id="KW-1003">Cell membrane</keyword>
<dbReference type="InterPro" id="IPR003439">
    <property type="entry name" value="ABC_transporter-like_ATP-bd"/>
</dbReference>
<proteinExistence type="inferred from homology"/>
<keyword evidence="5" id="KW-0677">Repeat</keyword>
<sequence>MLEFKDVSFTYKNSNNKVLDRVNFKINKGECILLTGVSGSGKSTLIHLMNGLIPTLYEGQLEGEILFKNKDLKDIESYDISKNIGYVSQDPRGHFFTTNTTSELVFSMENYGIPLNEMKKKYSELVNLLELEKLVDKNIIYISSGERQKIAIGCSLSLEPEIIILDEPSSNLDFHMTKKLKQLIEKLKTKGYTIIIAEHRMYYIQDLIDRVFVINNGKVIEKTISDLKSNNEVPLRSLDIFNLELENISCKNKELLMEINNITYKNILSNITTTVYKGDVIGLIGKNGVGKTTLLRLLSNIMKPNKGKIVGKVVPFLVMQDMDYQFFTESVESEMKFGSADNDLEKINSLLMKLGLIEFKDKIPFELSGGQKQRLLIAISALANVNLLMFDEPTSGLDYVNMTKVSGILKDLSKNSALIVATHDIEFLYKTCNRVVYLDDKVIKEDFYLNLENKKKVNNIFINMEGK</sequence>
<comment type="similarity">
    <text evidence="2">Belongs to the ABC transporter superfamily.</text>
</comment>
<dbReference type="InterPro" id="IPR003593">
    <property type="entry name" value="AAA+_ATPase"/>
</dbReference>
<evidence type="ECO:0000313" key="13">
    <source>
        <dbReference type="Proteomes" id="UP000235670"/>
    </source>
</evidence>
<dbReference type="PROSITE" id="PS00211">
    <property type="entry name" value="ABC_TRANSPORTER_1"/>
    <property type="match status" value="2"/>
</dbReference>
<dbReference type="EMBL" id="PNGT01000005">
    <property type="protein sequence ID" value="PMC52240.1"/>
    <property type="molecule type" value="Genomic_DNA"/>
</dbReference>
<accession>A0A2N6SE94</accession>
<dbReference type="InterPro" id="IPR017871">
    <property type="entry name" value="ABC_transporter-like_CS"/>
</dbReference>
<comment type="function">
    <text evidence="10">Probably part of an ABC transporter complex. Responsible for energy coupling to the transport system.</text>
</comment>
<reference evidence="12 13" key="1">
    <citation type="submission" date="2017-09" db="EMBL/GenBank/DDBJ databases">
        <title>Bacterial strain isolated from the female urinary microbiota.</title>
        <authorList>
            <person name="Thomas-White K."/>
            <person name="Kumar N."/>
            <person name="Forster S."/>
            <person name="Putonti C."/>
            <person name="Lawley T."/>
            <person name="Wolfe A.J."/>
        </authorList>
    </citation>
    <scope>NUCLEOTIDE SEQUENCE [LARGE SCALE GENOMIC DNA]</scope>
    <source>
        <strain evidence="12 13">UMB0186</strain>
    </source>
</reference>
<keyword evidence="3" id="KW-0813">Transport</keyword>
<evidence type="ECO:0000256" key="3">
    <source>
        <dbReference type="ARBA" id="ARBA00022448"/>
    </source>
</evidence>
<evidence type="ECO:0000256" key="4">
    <source>
        <dbReference type="ARBA" id="ARBA00022475"/>
    </source>
</evidence>
<keyword evidence="9" id="KW-0472">Membrane</keyword>
<gene>
    <name evidence="12" type="ORF">CJ218_05195</name>
</gene>
<protein>
    <submittedName>
        <fullName evidence="12">ABC transporter ATP-binding protein</fullName>
    </submittedName>
</protein>
<dbReference type="SMART" id="SM00382">
    <property type="entry name" value="AAA"/>
    <property type="match status" value="2"/>
</dbReference>
<evidence type="ECO:0000256" key="10">
    <source>
        <dbReference type="ARBA" id="ARBA00025157"/>
    </source>
</evidence>
<keyword evidence="6" id="KW-0547">Nucleotide-binding</keyword>
<dbReference type="PANTHER" id="PTHR43553">
    <property type="entry name" value="HEAVY METAL TRANSPORTER"/>
    <property type="match status" value="1"/>
</dbReference>
<feature type="domain" description="ABC transporter" evidence="11">
    <location>
        <begin position="2"/>
        <end position="241"/>
    </location>
</feature>